<dbReference type="AlphaFoldDB" id="A0A546XNB4"/>
<dbReference type="Pfam" id="PF01636">
    <property type="entry name" value="APH"/>
    <property type="match status" value="1"/>
</dbReference>
<dbReference type="InterPro" id="IPR002575">
    <property type="entry name" value="Aminoglycoside_PTrfase"/>
</dbReference>
<dbReference type="InterPro" id="IPR011009">
    <property type="entry name" value="Kinase-like_dom_sf"/>
</dbReference>
<evidence type="ECO:0000256" key="1">
    <source>
        <dbReference type="ARBA" id="ARBA00038240"/>
    </source>
</evidence>
<name>A0A546XNB4_RHIRH</name>
<dbReference type="Gene3D" id="3.90.1200.10">
    <property type="match status" value="1"/>
</dbReference>
<sequence length="327" mass="36791">MIDFYPLYSTPQSEAIEDFINRHYELKQPVSCKLLQRGFNDVYLVTVNDSERYVFRLSHRRSRGAADVKSETAFLSHLSKSGVPVAGPVPTRDGAFFVRGQALEGAREGVLFDALGGREVHAADAGDARANGKTLALVHNAAETFSIGETLYRLDLEHLLHRPLARIRDSGIVDDAQVLVDLQDIAKRAATAIEAAGDLTWTYCHGDCHGFNSRINEAGEAVFFDFDDGGPGYLAYDLAVFLWAQISFGREQITVWHAFVDGYRAIRPISPDDFEAALRFVTVRHLWLMGEHASRTHEWGSNSVEWIPRQVNFLTQWEIDRFSDRLF</sequence>
<gene>
    <name evidence="3" type="ORF">EXN68_00395</name>
</gene>
<dbReference type="GO" id="GO:0009088">
    <property type="term" value="P:threonine biosynthetic process"/>
    <property type="evidence" value="ECO:0007669"/>
    <property type="project" value="TreeGrafter"/>
</dbReference>
<proteinExistence type="inferred from homology"/>
<dbReference type="RefSeq" id="WP_142839195.1">
    <property type="nucleotide sequence ID" value="NZ_SGNY01000001.1"/>
</dbReference>
<keyword evidence="3" id="KW-0418">Kinase</keyword>
<dbReference type="SUPFAM" id="SSF56112">
    <property type="entry name" value="Protein kinase-like (PK-like)"/>
    <property type="match status" value="1"/>
</dbReference>
<dbReference type="OrthoDB" id="241498at2"/>
<keyword evidence="3" id="KW-0808">Transferase</keyword>
<comment type="similarity">
    <text evidence="1">Belongs to the pseudomonas-type ThrB family.</text>
</comment>
<feature type="domain" description="Aminoglycoside phosphotransferase" evidence="2">
    <location>
        <begin position="40"/>
        <end position="268"/>
    </location>
</feature>
<dbReference type="GO" id="GO:0004413">
    <property type="term" value="F:homoserine kinase activity"/>
    <property type="evidence" value="ECO:0007669"/>
    <property type="project" value="TreeGrafter"/>
</dbReference>
<evidence type="ECO:0000313" key="4">
    <source>
        <dbReference type="Proteomes" id="UP000315434"/>
    </source>
</evidence>
<dbReference type="EMBL" id="SGNY01000001">
    <property type="protein sequence ID" value="TRB02208.1"/>
    <property type="molecule type" value="Genomic_DNA"/>
</dbReference>
<dbReference type="InterPro" id="IPR050249">
    <property type="entry name" value="Pseudomonas-type_ThrB"/>
</dbReference>
<accession>A0A546XNB4</accession>
<comment type="caution">
    <text evidence="3">The sequence shown here is derived from an EMBL/GenBank/DDBJ whole genome shotgun (WGS) entry which is preliminary data.</text>
</comment>
<evidence type="ECO:0000313" key="3">
    <source>
        <dbReference type="EMBL" id="TRB02208.1"/>
    </source>
</evidence>
<dbReference type="Proteomes" id="UP000315434">
    <property type="component" value="Unassembled WGS sequence"/>
</dbReference>
<dbReference type="Gene3D" id="3.30.200.20">
    <property type="entry name" value="Phosphorylase Kinase, domain 1"/>
    <property type="match status" value="1"/>
</dbReference>
<organism evidence="3 4">
    <name type="scientific">Rhizobium rhizogenes</name>
    <name type="common">Agrobacterium rhizogenes</name>
    <dbReference type="NCBI Taxonomy" id="359"/>
    <lineage>
        <taxon>Bacteria</taxon>
        <taxon>Pseudomonadati</taxon>
        <taxon>Pseudomonadota</taxon>
        <taxon>Alphaproteobacteria</taxon>
        <taxon>Hyphomicrobiales</taxon>
        <taxon>Rhizobiaceae</taxon>
        <taxon>Rhizobium/Agrobacterium group</taxon>
        <taxon>Rhizobium</taxon>
    </lineage>
</organism>
<dbReference type="PANTHER" id="PTHR21064">
    <property type="entry name" value="AMINOGLYCOSIDE PHOSPHOTRANSFERASE DOMAIN-CONTAINING PROTEIN-RELATED"/>
    <property type="match status" value="1"/>
</dbReference>
<protein>
    <submittedName>
        <fullName evidence="3">Kinase</fullName>
    </submittedName>
</protein>
<reference evidence="3 4" key="1">
    <citation type="journal article" date="2019" name="Appl. Microbiol. Biotechnol.">
        <title>Differential efficiency of wild type rhizogenic strains for rol gene transformation of plants.</title>
        <authorList>
            <person name="Desmet S."/>
            <person name="De Keyser E."/>
            <person name="Van Vaerenbergh J."/>
            <person name="Baeyen S."/>
            <person name="Van Huylenbroeck J."/>
            <person name="Geelen D."/>
            <person name="Dhooghe E."/>
        </authorList>
    </citation>
    <scope>NUCLEOTIDE SEQUENCE [LARGE SCALE GENOMIC DNA]</scope>
    <source>
        <strain evidence="3 4">GBBC3284</strain>
    </source>
</reference>
<evidence type="ECO:0000259" key="2">
    <source>
        <dbReference type="Pfam" id="PF01636"/>
    </source>
</evidence>
<dbReference type="PANTHER" id="PTHR21064:SF6">
    <property type="entry name" value="AMINOGLYCOSIDE PHOSPHOTRANSFERASE DOMAIN-CONTAINING PROTEIN"/>
    <property type="match status" value="1"/>
</dbReference>